<dbReference type="GO" id="GO:0008194">
    <property type="term" value="F:UDP-glycosyltransferase activity"/>
    <property type="evidence" value="ECO:0007669"/>
    <property type="project" value="InterPro"/>
</dbReference>
<sequence length="86" mass="10180">MMTDVPYSELNYSTFWVEFIERHSEIPHARSGADELNLLQYFMVDIILSVISVFFVILFSIYFFTVELISKVKQIVRNVSIRIKKI</sequence>
<protein>
    <submittedName>
        <fullName evidence="4">Glucuronosyltransferase</fullName>
    </submittedName>
</protein>
<keyword evidence="3" id="KW-1185">Reference proteome</keyword>
<name>A0A1I7VX16_LOALO</name>
<organism evidence="3 4">
    <name type="scientific">Loa loa</name>
    <name type="common">Eye worm</name>
    <name type="synonym">Filaria loa</name>
    <dbReference type="NCBI Taxonomy" id="7209"/>
    <lineage>
        <taxon>Eukaryota</taxon>
        <taxon>Metazoa</taxon>
        <taxon>Ecdysozoa</taxon>
        <taxon>Nematoda</taxon>
        <taxon>Chromadorea</taxon>
        <taxon>Rhabditida</taxon>
        <taxon>Spirurina</taxon>
        <taxon>Spiruromorpha</taxon>
        <taxon>Filarioidea</taxon>
        <taxon>Onchocercidae</taxon>
        <taxon>Loa</taxon>
    </lineage>
</organism>
<accession>A0A1I7VX16</accession>
<dbReference type="AlphaFoldDB" id="A0A1I7VX16"/>
<feature type="transmembrane region" description="Helical" evidence="2">
    <location>
        <begin position="41"/>
        <end position="64"/>
    </location>
</feature>
<dbReference type="InterPro" id="IPR002213">
    <property type="entry name" value="UDP_glucos_trans"/>
</dbReference>
<evidence type="ECO:0000256" key="1">
    <source>
        <dbReference type="ARBA" id="ARBA00022679"/>
    </source>
</evidence>
<dbReference type="Proteomes" id="UP000095285">
    <property type="component" value="Unassembled WGS sequence"/>
</dbReference>
<evidence type="ECO:0000313" key="3">
    <source>
        <dbReference type="Proteomes" id="UP000095285"/>
    </source>
</evidence>
<proteinExistence type="predicted"/>
<keyword evidence="2" id="KW-0812">Transmembrane</keyword>
<reference evidence="3" key="1">
    <citation type="submission" date="2012-04" db="EMBL/GenBank/DDBJ databases">
        <title>The Genome Sequence of Loa loa.</title>
        <authorList>
            <consortium name="The Broad Institute Genome Sequencing Platform"/>
            <consortium name="Broad Institute Genome Sequencing Center for Infectious Disease"/>
            <person name="Nutman T.B."/>
            <person name="Fink D.L."/>
            <person name="Russ C."/>
            <person name="Young S."/>
            <person name="Zeng Q."/>
            <person name="Gargeya S."/>
            <person name="Alvarado L."/>
            <person name="Berlin A."/>
            <person name="Chapman S.B."/>
            <person name="Chen Z."/>
            <person name="Freedman E."/>
            <person name="Gellesch M."/>
            <person name="Goldberg J."/>
            <person name="Griggs A."/>
            <person name="Gujja S."/>
            <person name="Heilman E.R."/>
            <person name="Heiman D."/>
            <person name="Howarth C."/>
            <person name="Mehta T."/>
            <person name="Neiman D."/>
            <person name="Pearson M."/>
            <person name="Roberts A."/>
            <person name="Saif S."/>
            <person name="Shea T."/>
            <person name="Shenoy N."/>
            <person name="Sisk P."/>
            <person name="Stolte C."/>
            <person name="Sykes S."/>
            <person name="White J."/>
            <person name="Yandava C."/>
            <person name="Haas B."/>
            <person name="Henn M.R."/>
            <person name="Nusbaum C."/>
            <person name="Birren B."/>
        </authorList>
    </citation>
    <scope>NUCLEOTIDE SEQUENCE [LARGE SCALE GENOMIC DNA]</scope>
</reference>
<reference evidence="4" key="2">
    <citation type="submission" date="2016-11" db="UniProtKB">
        <authorList>
            <consortium name="WormBaseParasite"/>
        </authorList>
    </citation>
    <scope>IDENTIFICATION</scope>
</reference>
<keyword evidence="2" id="KW-0472">Membrane</keyword>
<keyword evidence="2" id="KW-1133">Transmembrane helix</keyword>
<evidence type="ECO:0000256" key="2">
    <source>
        <dbReference type="SAM" id="Phobius"/>
    </source>
</evidence>
<evidence type="ECO:0000313" key="4">
    <source>
        <dbReference type="WBParaSite" id="EN70_7216"/>
    </source>
</evidence>
<keyword evidence="1" id="KW-0808">Transferase</keyword>
<dbReference type="Pfam" id="PF00201">
    <property type="entry name" value="UDPGT"/>
    <property type="match status" value="1"/>
</dbReference>
<dbReference type="WBParaSite" id="EN70_7216">
    <property type="protein sequence ID" value="EN70_7216"/>
    <property type="gene ID" value="EN70_7216"/>
</dbReference>